<keyword evidence="2" id="KW-0808">Transferase</keyword>
<name>A0A7T0FZX7_9BACT</name>
<dbReference type="GO" id="GO:0016757">
    <property type="term" value="F:glycosyltransferase activity"/>
    <property type="evidence" value="ECO:0007669"/>
    <property type="project" value="UniProtKB-KW"/>
</dbReference>
<protein>
    <submittedName>
        <fullName evidence="2">Phosphoribosyltransferase</fullName>
    </submittedName>
</protein>
<dbReference type="InterPro" id="IPR029057">
    <property type="entry name" value="PRTase-like"/>
</dbReference>
<dbReference type="EMBL" id="CP048685">
    <property type="protein sequence ID" value="QPJ62000.1"/>
    <property type="molecule type" value="Genomic_DNA"/>
</dbReference>
<evidence type="ECO:0000313" key="2">
    <source>
        <dbReference type="EMBL" id="QPJ62000.1"/>
    </source>
</evidence>
<feature type="domain" description="Phosphoribosyltransferase" evidence="1">
    <location>
        <begin position="40"/>
        <end position="145"/>
    </location>
</feature>
<sequence length="181" mass="21031">MFNRIRKEGNFVFGPGIRSKIDFDYASMSDAMNEAYCSQLITKLQAWQKQHGRFDVVVGLETEGIRIGHHLAKTLNLPFHIMPHRKVELAHVPIPDYPEDTHWLLVDDIIVTGTQFLQAVDTLEIPEKPETITYACMIKRNPKNLDYSAVTGDPDKEQLWVRNERFDFVDRRLVYLFAEPE</sequence>
<dbReference type="InterPro" id="IPR000836">
    <property type="entry name" value="PRTase_dom"/>
</dbReference>
<gene>
    <name evidence="2" type="ORF">G3M70_08985</name>
</gene>
<organism evidence="2 3">
    <name type="scientific">Candidatus Nitronauta litoralis</name>
    <dbReference type="NCBI Taxonomy" id="2705533"/>
    <lineage>
        <taxon>Bacteria</taxon>
        <taxon>Pseudomonadati</taxon>
        <taxon>Nitrospinota/Tectimicrobiota group</taxon>
        <taxon>Nitrospinota</taxon>
        <taxon>Nitrospinia</taxon>
        <taxon>Nitrospinales</taxon>
        <taxon>Nitrospinaceae</taxon>
        <taxon>Candidatus Nitronauta</taxon>
    </lineage>
</organism>
<dbReference type="Proteomes" id="UP000594688">
    <property type="component" value="Chromosome"/>
</dbReference>
<dbReference type="Gene3D" id="3.40.50.2020">
    <property type="match status" value="1"/>
</dbReference>
<dbReference type="KEGG" id="nli:G3M70_08985"/>
<dbReference type="AlphaFoldDB" id="A0A7T0FZX7"/>
<reference evidence="2 3" key="1">
    <citation type="submission" date="2020-02" db="EMBL/GenBank/DDBJ databases">
        <title>Genomic and physiological characterization of two novel Nitrospinaceae genera.</title>
        <authorList>
            <person name="Mueller A.J."/>
            <person name="Jung M.-Y."/>
            <person name="Strachan C.R."/>
            <person name="Herbold C.W."/>
            <person name="Kirkegaard R.H."/>
            <person name="Daims H."/>
        </authorList>
    </citation>
    <scope>NUCLEOTIDE SEQUENCE [LARGE SCALE GENOMIC DNA]</scope>
    <source>
        <strain evidence="2">EB</strain>
    </source>
</reference>
<dbReference type="Pfam" id="PF00156">
    <property type="entry name" value="Pribosyltran"/>
    <property type="match status" value="1"/>
</dbReference>
<proteinExistence type="predicted"/>
<evidence type="ECO:0000313" key="3">
    <source>
        <dbReference type="Proteomes" id="UP000594688"/>
    </source>
</evidence>
<evidence type="ECO:0000259" key="1">
    <source>
        <dbReference type="Pfam" id="PF00156"/>
    </source>
</evidence>
<accession>A0A7T0FZX7</accession>
<dbReference type="SUPFAM" id="SSF53271">
    <property type="entry name" value="PRTase-like"/>
    <property type="match status" value="1"/>
</dbReference>
<dbReference type="CDD" id="cd06223">
    <property type="entry name" value="PRTases_typeI"/>
    <property type="match status" value="1"/>
</dbReference>
<keyword evidence="2" id="KW-0328">Glycosyltransferase</keyword>